<name>A0A0F7PSJ4_9LACO</name>
<organism evidence="1 2">
    <name type="scientific">Ligilactobacillus salivarius str. Ren</name>
    <dbReference type="NCBI Taxonomy" id="1194971"/>
    <lineage>
        <taxon>Bacteria</taxon>
        <taxon>Bacillati</taxon>
        <taxon>Bacillota</taxon>
        <taxon>Bacilli</taxon>
        <taxon>Lactobacillales</taxon>
        <taxon>Lactobacillaceae</taxon>
        <taxon>Ligilactobacillus</taxon>
    </lineage>
</organism>
<dbReference type="AlphaFoldDB" id="A0A0F7PSJ4"/>
<evidence type="ECO:0000313" key="2">
    <source>
        <dbReference type="Proteomes" id="UP000035027"/>
    </source>
</evidence>
<protein>
    <submittedName>
        <fullName evidence="1">Phage head-tail joining protein</fullName>
    </submittedName>
</protein>
<evidence type="ECO:0000313" key="1">
    <source>
        <dbReference type="EMBL" id="AKI03848.1"/>
    </source>
</evidence>
<accession>A0A0F7PSJ4</accession>
<proteinExistence type="predicted"/>
<reference evidence="1 2" key="1">
    <citation type="submission" date="2015-05" db="EMBL/GenBank/DDBJ databases">
        <title>Complete genome sequence of Lactobacillus salivarius Ren, a probiotic strain with antitumor activity.</title>
        <authorList>
            <person name="Sun E."/>
            <person name="Zhao L."/>
            <person name="Liu S."/>
            <person name="Zhang M."/>
            <person name="Guo H."/>
            <person name="Ren F."/>
        </authorList>
    </citation>
    <scope>NUCLEOTIDE SEQUENCE [LARGE SCALE GENOMIC DNA]</scope>
    <source>
        <strain evidence="1 2">Ren</strain>
    </source>
</reference>
<dbReference type="PATRIC" id="fig|1194971.3.peg.298"/>
<dbReference type="EMBL" id="CP011403">
    <property type="protein sequence ID" value="AKI03848.1"/>
    <property type="molecule type" value="Genomic_DNA"/>
</dbReference>
<gene>
    <name evidence="1" type="ORF">LsR_00297</name>
</gene>
<dbReference type="Proteomes" id="UP000035027">
    <property type="component" value="Chromosome"/>
</dbReference>
<dbReference type="RefSeq" id="WP_047035176.1">
    <property type="nucleotide sequence ID" value="NZ_CP011403.1"/>
</dbReference>
<sequence length="123" mass="14504">MRISAIDVGNIVKTLDEFDNTNTFIMREIPQTMLESKKLPFAQITFLGNSPFDYASNFKRGELSESQIDIYVKDNKTGEKLTNLVEKALKNSDFEVYFTDFSTNYEYDFQVLRFRVRRYQIIK</sequence>